<gene>
    <name evidence="7" type="ORF">BZA70DRAFT_294768</name>
</gene>
<feature type="compositionally biased region" description="Low complexity" evidence="5">
    <location>
        <begin position="170"/>
        <end position="223"/>
    </location>
</feature>
<dbReference type="PANTHER" id="PTHR46515">
    <property type="entry name" value="TATA ELEMENT MODULATORY FACTOR TMF1"/>
    <property type="match status" value="1"/>
</dbReference>
<proteinExistence type="predicted"/>
<feature type="compositionally biased region" description="Basic and acidic residues" evidence="5">
    <location>
        <begin position="233"/>
        <end position="251"/>
    </location>
</feature>
<feature type="domain" description="TATA element modulatory factor 1 TATA binding" evidence="6">
    <location>
        <begin position="840"/>
        <end position="943"/>
    </location>
</feature>
<keyword evidence="3 4" id="KW-0175">Coiled coil</keyword>
<feature type="coiled-coil region" evidence="4">
    <location>
        <begin position="842"/>
        <end position="942"/>
    </location>
</feature>
<organism evidence="7 8">
    <name type="scientific">Myxozyma melibiosi</name>
    <dbReference type="NCBI Taxonomy" id="54550"/>
    <lineage>
        <taxon>Eukaryota</taxon>
        <taxon>Fungi</taxon>
        <taxon>Dikarya</taxon>
        <taxon>Ascomycota</taxon>
        <taxon>Saccharomycotina</taxon>
        <taxon>Lipomycetes</taxon>
        <taxon>Lipomycetales</taxon>
        <taxon>Lipomycetaceae</taxon>
        <taxon>Myxozyma</taxon>
    </lineage>
</organism>
<evidence type="ECO:0000256" key="4">
    <source>
        <dbReference type="SAM" id="Coils"/>
    </source>
</evidence>
<reference evidence="7 8" key="1">
    <citation type="submission" date="2024-03" db="EMBL/GenBank/DDBJ databases">
        <title>Genome-scale model development and genomic sequencing of the oleaginous clade Lipomyces.</title>
        <authorList>
            <consortium name="Lawrence Berkeley National Laboratory"/>
            <person name="Czajka J.J."/>
            <person name="Han Y."/>
            <person name="Kim J."/>
            <person name="Mondo S.J."/>
            <person name="Hofstad B.A."/>
            <person name="Robles A."/>
            <person name="Haridas S."/>
            <person name="Riley R."/>
            <person name="LaButti K."/>
            <person name="Pangilinan J."/>
            <person name="Andreopoulos W."/>
            <person name="Lipzen A."/>
            <person name="Yan J."/>
            <person name="Wang M."/>
            <person name="Ng V."/>
            <person name="Grigoriev I.V."/>
            <person name="Spatafora J.W."/>
            <person name="Magnuson J.K."/>
            <person name="Baker S.E."/>
            <person name="Pomraning K.R."/>
        </authorList>
    </citation>
    <scope>NUCLEOTIDE SEQUENCE [LARGE SCALE GENOMIC DNA]</scope>
    <source>
        <strain evidence="7 8">Phaff 52-87</strain>
    </source>
</reference>
<keyword evidence="8" id="KW-1185">Reference proteome</keyword>
<dbReference type="PANTHER" id="PTHR46515:SF1">
    <property type="entry name" value="TATA ELEMENT MODULATORY FACTOR"/>
    <property type="match status" value="1"/>
</dbReference>
<evidence type="ECO:0000256" key="1">
    <source>
        <dbReference type="ARBA" id="ARBA00004555"/>
    </source>
</evidence>
<feature type="compositionally biased region" description="Low complexity" evidence="5">
    <location>
        <begin position="69"/>
        <end position="105"/>
    </location>
</feature>
<protein>
    <submittedName>
        <fullName evidence="7">TATA element modulatory factor 1 TATA binding-domain-containing protein</fullName>
    </submittedName>
</protein>
<feature type="region of interest" description="Disordered" evidence="5">
    <location>
        <begin position="154"/>
        <end position="286"/>
    </location>
</feature>
<feature type="region of interest" description="Disordered" evidence="5">
    <location>
        <begin position="377"/>
        <end position="397"/>
    </location>
</feature>
<evidence type="ECO:0000313" key="8">
    <source>
        <dbReference type="Proteomes" id="UP001498771"/>
    </source>
</evidence>
<evidence type="ECO:0000313" key="7">
    <source>
        <dbReference type="EMBL" id="KAK7205676.1"/>
    </source>
</evidence>
<dbReference type="Pfam" id="PF12329">
    <property type="entry name" value="TMF_DNA_bd"/>
    <property type="match status" value="1"/>
</dbReference>
<feature type="compositionally biased region" description="Acidic residues" evidence="5">
    <location>
        <begin position="1"/>
        <end position="10"/>
    </location>
</feature>
<dbReference type="GeneID" id="90039979"/>
<dbReference type="Proteomes" id="UP001498771">
    <property type="component" value="Unassembled WGS sequence"/>
</dbReference>
<keyword evidence="2" id="KW-0333">Golgi apparatus</keyword>
<evidence type="ECO:0000259" key="6">
    <source>
        <dbReference type="Pfam" id="PF12325"/>
    </source>
</evidence>
<feature type="region of interest" description="Disordered" evidence="5">
    <location>
        <begin position="1"/>
        <end position="122"/>
    </location>
</feature>
<sequence>MAAPADDGEQDPVAAASSPAPQPSSPPLDSANRESSEPAPASEPVALSPPSAPTKQDDKDERLLQQGQPSASAYAIPSISLDRPTPVLSPPRSSSPSRVAKSRSPTRSAGQPTSSSAAATNSLSGYQWGTFIKRAVSTVEQSIDKVLDPALAEVTRSGQSDPVLVPPAQPTSSTTPTTNTTSTGRISMQQRLALAMQAQKASAAASATSRAPSSDRASAVSSSTRESLDADESDQRQSAERGRSLEIKDSNDAMEAVASSSSSINESAAPAAVVENRPSVEYAPNESPLRLELTQKQEELQNSLGRISILEEKVKYLSSQLLDYTHKNRQTGAIDKRLAEKDEKIGLLMQEGEQLSKNELRHMSLIKKLRLAERESERAVSDAQKRQERAEKEASELRDRLRKANEIERKQSERIRLLAKSDSEVDILKRERDSLKATISNLREELAHANLLAEDAISKVQSDALEKERARADGLQRELDEFKAEQAMERERFALEKFNLQSKMDREAERAKTREHELKEEISSLEHKLELERIHAEELSVSSSDDSHAKLARQIETLQSQYSIASENWQGIEAALLARISRLESERDELLKRETALRKKIQEDTTRARQLQEESDQNQTVIGDLEAELKLQVEVVKSLRSRIDEETERSAKAIRELEQDKMELERKLQEEEKLRREEATMYMTRSPPPLSPVISKRSGMGAMDSFPMFPTTSGGGGGNGGRVFNLSRESSFSEISGFGSLNGTAPSMISHRRMSRNVSMPAPNTSLPTSPAIGGITPTMSANASFASLNDAASSADLPQQINLHNALLSGDDSNNNSASGSVQGVDDMLSNASTAIGKSSSERMSSVIRRLASELASAKEELSIISRDRDQAREETVELLREIKQKRDVESECAELRTQLEELKVREQTTLEMLGEKTERVNELQDDVQDLKMMYRQQIQELIEKINEK</sequence>
<dbReference type="InterPro" id="IPR022091">
    <property type="entry name" value="TMF_TATA-bd"/>
</dbReference>
<evidence type="ECO:0000256" key="5">
    <source>
        <dbReference type="SAM" id="MobiDB-lite"/>
    </source>
</evidence>
<dbReference type="RefSeq" id="XP_064768709.1">
    <property type="nucleotide sequence ID" value="XM_064914467.1"/>
</dbReference>
<dbReference type="Pfam" id="PF12325">
    <property type="entry name" value="TMF_TATA_bd"/>
    <property type="match status" value="1"/>
</dbReference>
<dbReference type="InterPro" id="IPR052602">
    <property type="entry name" value="Growth_transcription_reg"/>
</dbReference>
<feature type="compositionally biased region" description="Low complexity" evidence="5">
    <location>
        <begin position="256"/>
        <end position="272"/>
    </location>
</feature>
<evidence type="ECO:0000256" key="3">
    <source>
        <dbReference type="ARBA" id="ARBA00023054"/>
    </source>
</evidence>
<name>A0ABR1F753_9ASCO</name>
<comment type="subcellular location">
    <subcellularLocation>
        <location evidence="1">Golgi apparatus</location>
    </subcellularLocation>
</comment>
<accession>A0ABR1F753</accession>
<comment type="caution">
    <text evidence="7">The sequence shown here is derived from an EMBL/GenBank/DDBJ whole genome shotgun (WGS) entry which is preliminary data.</text>
</comment>
<dbReference type="InterPro" id="IPR022092">
    <property type="entry name" value="TMF_DNA-bd"/>
</dbReference>
<evidence type="ECO:0000256" key="2">
    <source>
        <dbReference type="ARBA" id="ARBA00023034"/>
    </source>
</evidence>
<dbReference type="EMBL" id="JBBJBU010000004">
    <property type="protein sequence ID" value="KAK7205676.1"/>
    <property type="molecule type" value="Genomic_DNA"/>
</dbReference>